<dbReference type="Proteomes" id="UP000069205">
    <property type="component" value="Chromosome"/>
</dbReference>
<gene>
    <name evidence="4" type="primary">fabG</name>
    <name evidence="4" type="ORF">NITMOv2_2002</name>
</gene>
<proteinExistence type="inferred from homology"/>
<dbReference type="PANTHER" id="PTHR42879">
    <property type="entry name" value="3-OXOACYL-(ACYL-CARRIER-PROTEIN) REDUCTASE"/>
    <property type="match status" value="1"/>
</dbReference>
<dbReference type="InterPro" id="IPR002347">
    <property type="entry name" value="SDR_fam"/>
</dbReference>
<dbReference type="InterPro" id="IPR020904">
    <property type="entry name" value="Sc_DH/Rdtase_CS"/>
</dbReference>
<dbReference type="PRINTS" id="PR00080">
    <property type="entry name" value="SDRFAMILY"/>
</dbReference>
<evidence type="ECO:0000259" key="3">
    <source>
        <dbReference type="SMART" id="SM00822"/>
    </source>
</evidence>
<dbReference type="FunFam" id="3.40.50.720:FF:000084">
    <property type="entry name" value="Short-chain dehydrogenase reductase"/>
    <property type="match status" value="1"/>
</dbReference>
<organism evidence="4 5">
    <name type="scientific">Nitrospira moscoviensis</name>
    <dbReference type="NCBI Taxonomy" id="42253"/>
    <lineage>
        <taxon>Bacteria</taxon>
        <taxon>Pseudomonadati</taxon>
        <taxon>Nitrospirota</taxon>
        <taxon>Nitrospiria</taxon>
        <taxon>Nitrospirales</taxon>
        <taxon>Nitrospiraceae</taxon>
        <taxon>Nitrospira</taxon>
    </lineage>
</organism>
<name>A0A0K2GC46_NITMO</name>
<dbReference type="PANTHER" id="PTHR42879:SF2">
    <property type="entry name" value="3-OXOACYL-[ACYL-CARRIER-PROTEIN] REDUCTASE FABG"/>
    <property type="match status" value="1"/>
</dbReference>
<dbReference type="InterPro" id="IPR057326">
    <property type="entry name" value="KR_dom"/>
</dbReference>
<reference evidence="4 5" key="1">
    <citation type="journal article" date="2015" name="Proc. Natl. Acad. Sci. U.S.A.">
        <title>Expanded metabolic versatility of ubiquitous nitrite-oxidizing bacteria from the genus Nitrospira.</title>
        <authorList>
            <person name="Koch H."/>
            <person name="Lucker S."/>
            <person name="Albertsen M."/>
            <person name="Kitzinger K."/>
            <person name="Herbold C."/>
            <person name="Spieck E."/>
            <person name="Nielsen P.H."/>
            <person name="Wagner M."/>
            <person name="Daims H."/>
        </authorList>
    </citation>
    <scope>NUCLEOTIDE SEQUENCE [LARGE SCALE GENOMIC DNA]</scope>
    <source>
        <strain evidence="4 5">NSP M-1</strain>
    </source>
</reference>
<dbReference type="KEGG" id="nmv:NITMOv2_2002"/>
<dbReference type="GO" id="GO:0004316">
    <property type="term" value="F:3-oxoacyl-[acyl-carrier-protein] reductase (NADPH) activity"/>
    <property type="evidence" value="ECO:0007669"/>
    <property type="project" value="UniProtKB-EC"/>
</dbReference>
<evidence type="ECO:0000256" key="2">
    <source>
        <dbReference type="RuleBase" id="RU000363"/>
    </source>
</evidence>
<dbReference type="GO" id="GO:0032787">
    <property type="term" value="P:monocarboxylic acid metabolic process"/>
    <property type="evidence" value="ECO:0007669"/>
    <property type="project" value="UniProtKB-ARBA"/>
</dbReference>
<feature type="domain" description="Ketoreductase" evidence="3">
    <location>
        <begin position="10"/>
        <end position="181"/>
    </location>
</feature>
<dbReference type="EMBL" id="CP011801">
    <property type="protein sequence ID" value="ALA58419.1"/>
    <property type="molecule type" value="Genomic_DNA"/>
</dbReference>
<keyword evidence="4" id="KW-0560">Oxidoreductase</keyword>
<dbReference type="PROSITE" id="PS00061">
    <property type="entry name" value="ADH_SHORT"/>
    <property type="match status" value="1"/>
</dbReference>
<dbReference type="SUPFAM" id="SSF51735">
    <property type="entry name" value="NAD(P)-binding Rossmann-fold domains"/>
    <property type="match status" value="1"/>
</dbReference>
<dbReference type="PATRIC" id="fig|42253.5.peg.1973"/>
<comment type="similarity">
    <text evidence="1 2">Belongs to the short-chain dehydrogenases/reductases (SDR) family.</text>
</comment>
<keyword evidence="5" id="KW-1185">Reference proteome</keyword>
<sequence length="242" mass="25827">MGNMQRLRDKVAIVTGSSSGIGKAIALRFGAEGAKVVATARRLTLCEETVRQIRQRGGEAWAVQTDVADERQVDRLIAETVNRYGRLDVLVNNAGVGGGGRLAETTTEAFDDVINVNLRGTFFCCRAGFQQMKRQGGGVIINMSSVAGVQAWAGTGTYSASKHGIMALTKSLADEGRPYHIKVSAICPGAVADELVDASPAEIARSEKIDPFDVAETAVYLTTLGKYAVVHQIVIDRLGADW</sequence>
<accession>A0A0K2GC46</accession>
<dbReference type="CDD" id="cd05233">
    <property type="entry name" value="SDR_c"/>
    <property type="match status" value="1"/>
</dbReference>
<dbReference type="Pfam" id="PF00106">
    <property type="entry name" value="adh_short"/>
    <property type="match status" value="1"/>
</dbReference>
<protein>
    <submittedName>
        <fullName evidence="4">3-oxoacyl-(Acyl-carrier-protein) reductase</fullName>
        <ecNumber evidence="4">1.1.1.100</ecNumber>
    </submittedName>
</protein>
<dbReference type="AlphaFoldDB" id="A0A0K2GC46"/>
<dbReference type="InterPro" id="IPR050259">
    <property type="entry name" value="SDR"/>
</dbReference>
<evidence type="ECO:0000313" key="5">
    <source>
        <dbReference type="Proteomes" id="UP000069205"/>
    </source>
</evidence>
<dbReference type="EC" id="1.1.1.100" evidence="4"/>
<evidence type="ECO:0000313" key="4">
    <source>
        <dbReference type="EMBL" id="ALA58419.1"/>
    </source>
</evidence>
<dbReference type="PRINTS" id="PR00081">
    <property type="entry name" value="GDHRDH"/>
</dbReference>
<dbReference type="SMART" id="SM00822">
    <property type="entry name" value="PKS_KR"/>
    <property type="match status" value="1"/>
</dbReference>
<dbReference type="STRING" id="42253.NITMOv2_2002"/>
<dbReference type="InterPro" id="IPR036291">
    <property type="entry name" value="NAD(P)-bd_dom_sf"/>
</dbReference>
<evidence type="ECO:0000256" key="1">
    <source>
        <dbReference type="ARBA" id="ARBA00006484"/>
    </source>
</evidence>
<dbReference type="Gene3D" id="3.40.50.720">
    <property type="entry name" value="NAD(P)-binding Rossmann-like Domain"/>
    <property type="match status" value="1"/>
</dbReference>